<keyword evidence="2" id="KW-1185">Reference proteome</keyword>
<protein>
    <submittedName>
        <fullName evidence="1">Uncharacterized protein</fullName>
    </submittedName>
</protein>
<name>A0A7G2CR17_9TRYP</name>
<evidence type="ECO:0000313" key="1">
    <source>
        <dbReference type="EMBL" id="CAD2222210.1"/>
    </source>
</evidence>
<dbReference type="VEuPathDB" id="TriTrypDB:ADEAN_000975000"/>
<accession>A0A7G2CR17</accession>
<proteinExistence type="predicted"/>
<gene>
    <name evidence="1" type="ORF">ADEAN_000975000</name>
</gene>
<dbReference type="Proteomes" id="UP000515908">
    <property type="component" value="Chromosome 25"/>
</dbReference>
<organism evidence="1 2">
    <name type="scientific">Angomonas deanei</name>
    <dbReference type="NCBI Taxonomy" id="59799"/>
    <lineage>
        <taxon>Eukaryota</taxon>
        <taxon>Discoba</taxon>
        <taxon>Euglenozoa</taxon>
        <taxon>Kinetoplastea</taxon>
        <taxon>Metakinetoplastina</taxon>
        <taxon>Trypanosomatida</taxon>
        <taxon>Trypanosomatidae</taxon>
        <taxon>Strigomonadinae</taxon>
        <taxon>Angomonas</taxon>
    </lineage>
</organism>
<dbReference type="Gene3D" id="3.30.470.30">
    <property type="entry name" value="DNA ligase/mRNA capping enzyme"/>
    <property type="match status" value="1"/>
</dbReference>
<evidence type="ECO:0000313" key="2">
    <source>
        <dbReference type="Proteomes" id="UP000515908"/>
    </source>
</evidence>
<reference evidence="1 2" key="1">
    <citation type="submission" date="2020-08" db="EMBL/GenBank/DDBJ databases">
        <authorList>
            <person name="Newling K."/>
            <person name="Davey J."/>
            <person name="Forrester S."/>
        </authorList>
    </citation>
    <scope>NUCLEOTIDE SEQUENCE [LARGE SCALE GENOMIC DNA]</scope>
    <source>
        <strain evidence="2">Crithidia deanei Carvalho (ATCC PRA-265)</strain>
    </source>
</reference>
<sequence>MTLESLRALSAIESSEWWRCRRASLPWVRQAHEQNSVQFADLKELFRPTESSIGPSAMDFALNLVKENVPVGDDEFPGTLCSPLRRTHLRQIHTEPYWMTEKSDGLRVIATLLECESFPTWRRADGTLFADSVQLVAALESRVAGDGMDLFPSLGGHHFTLEPSGEAIYTLTVEGSAPVTLHRRLERVLLTYAFDRLMDQLYLFDIFYQSSSMPFSRCIIDGELMQVCNADGTCGADLTQLVIGFFRPVLSAEQKGGFRGGYRRPFRAVPPADGCSPGFGRQQKGTPSATRAERPLVRQGNVENGRVRPRVCHGTPSERASLHGSSRLWVYTERWVYLYPRGVSTAQWVEQRSGQVEVAVFAVGRFPPGRFR</sequence>
<dbReference type="EMBL" id="LR877169">
    <property type="protein sequence ID" value="CAD2222210.1"/>
    <property type="molecule type" value="Genomic_DNA"/>
</dbReference>
<dbReference type="AlphaFoldDB" id="A0A7G2CR17"/>